<dbReference type="InterPro" id="IPR031100">
    <property type="entry name" value="LOG_fam"/>
</dbReference>
<evidence type="ECO:0000313" key="4">
    <source>
        <dbReference type="EMBL" id="PPQ29567.1"/>
    </source>
</evidence>
<evidence type="ECO:0000256" key="2">
    <source>
        <dbReference type="ARBA" id="ARBA00006763"/>
    </source>
</evidence>
<reference evidence="4 5" key="1">
    <citation type="journal article" date="2018" name="Arch. Microbiol.">
        <title>New insights into the metabolic potential of the phototrophic purple bacterium Rhodopila globiformis DSM 161(T) from its draft genome sequence and evidence for a vanadium-dependent nitrogenase.</title>
        <authorList>
            <person name="Imhoff J.F."/>
            <person name="Rahn T."/>
            <person name="Kunzel S."/>
            <person name="Neulinger S.C."/>
        </authorList>
    </citation>
    <scope>NUCLEOTIDE SEQUENCE [LARGE SCALE GENOMIC DNA]</scope>
    <source>
        <strain evidence="4 5">DSM 161</strain>
    </source>
</reference>
<dbReference type="Gene3D" id="3.40.50.450">
    <property type="match status" value="1"/>
</dbReference>
<dbReference type="EC" id="3.2.2.n1" evidence="3"/>
<dbReference type="PANTHER" id="PTHR31223">
    <property type="entry name" value="LOG FAMILY PROTEIN YJL055W"/>
    <property type="match status" value="1"/>
</dbReference>
<dbReference type="Pfam" id="PF03641">
    <property type="entry name" value="Lysine_decarbox"/>
    <property type="match status" value="1"/>
</dbReference>
<dbReference type="OrthoDB" id="9801098at2"/>
<comment type="catalytic activity">
    <reaction evidence="1">
        <text>AMP + H2O = D-ribose 5-phosphate + adenine</text>
        <dbReference type="Rhea" id="RHEA:20129"/>
        <dbReference type="ChEBI" id="CHEBI:15377"/>
        <dbReference type="ChEBI" id="CHEBI:16708"/>
        <dbReference type="ChEBI" id="CHEBI:78346"/>
        <dbReference type="ChEBI" id="CHEBI:456215"/>
        <dbReference type="EC" id="3.2.2.4"/>
    </reaction>
</comment>
<dbReference type="Proteomes" id="UP000239724">
    <property type="component" value="Unassembled WGS sequence"/>
</dbReference>
<dbReference type="AlphaFoldDB" id="A0A2S6N4Q4"/>
<dbReference type="SUPFAM" id="SSF102405">
    <property type="entry name" value="MCP/YpsA-like"/>
    <property type="match status" value="1"/>
</dbReference>
<dbReference type="EMBL" id="NHRY01000224">
    <property type="protein sequence ID" value="PPQ29567.1"/>
    <property type="molecule type" value="Genomic_DNA"/>
</dbReference>
<proteinExistence type="inferred from homology"/>
<keyword evidence="3" id="KW-0378">Hydrolase</keyword>
<dbReference type="InterPro" id="IPR005269">
    <property type="entry name" value="LOG"/>
</dbReference>
<gene>
    <name evidence="4" type="ORF">CCS01_21140</name>
</gene>
<accession>A0A2S6N4Q4</accession>
<keyword evidence="3" id="KW-0203">Cytokinin biosynthesis</keyword>
<evidence type="ECO:0000256" key="3">
    <source>
        <dbReference type="RuleBase" id="RU363015"/>
    </source>
</evidence>
<sequence length="193" mass="20480">MTAIHSLAVFCGSRVGVNPAYAEAGRLLGQGLARAGIRLVFGGGRIGIMGVIADAVLEGGGTALGVIPEFLTQMEVAHSGVTEMVVTDSMHTRKLRLYAESDAFLIMPGGLGTFDEAFEIITWRQLRLHDKPILVCDVEGWARPLAGLIDHAIAQGFAAPTCRTLFEVVDGVPAVLDRLKLLPAGTGEPVDRF</sequence>
<evidence type="ECO:0000313" key="5">
    <source>
        <dbReference type="Proteomes" id="UP000239724"/>
    </source>
</evidence>
<comment type="caution">
    <text evidence="4">The sequence shown here is derived from an EMBL/GenBank/DDBJ whole genome shotgun (WGS) entry which is preliminary data.</text>
</comment>
<dbReference type="GO" id="GO:0008714">
    <property type="term" value="F:AMP nucleosidase activity"/>
    <property type="evidence" value="ECO:0007669"/>
    <property type="project" value="UniProtKB-EC"/>
</dbReference>
<name>A0A2S6N4Q4_RHOGL</name>
<protein>
    <recommendedName>
        <fullName evidence="3">Cytokinin riboside 5'-monophosphate phosphoribohydrolase</fullName>
        <ecNumber evidence="3">3.2.2.n1</ecNumber>
    </recommendedName>
</protein>
<dbReference type="PANTHER" id="PTHR31223:SF70">
    <property type="entry name" value="LOG FAMILY PROTEIN YJL055W"/>
    <property type="match status" value="1"/>
</dbReference>
<dbReference type="GO" id="GO:0005829">
    <property type="term" value="C:cytosol"/>
    <property type="evidence" value="ECO:0007669"/>
    <property type="project" value="TreeGrafter"/>
</dbReference>
<dbReference type="GO" id="GO:0009691">
    <property type="term" value="P:cytokinin biosynthetic process"/>
    <property type="evidence" value="ECO:0007669"/>
    <property type="project" value="UniProtKB-UniRule"/>
</dbReference>
<comment type="similarity">
    <text evidence="2 3">Belongs to the LOG family.</text>
</comment>
<dbReference type="RefSeq" id="WP_104520807.1">
    <property type="nucleotide sequence ID" value="NZ_NHRY01000224.1"/>
</dbReference>
<organism evidence="4 5">
    <name type="scientific">Rhodopila globiformis</name>
    <name type="common">Rhodopseudomonas globiformis</name>
    <dbReference type="NCBI Taxonomy" id="1071"/>
    <lineage>
        <taxon>Bacteria</taxon>
        <taxon>Pseudomonadati</taxon>
        <taxon>Pseudomonadota</taxon>
        <taxon>Alphaproteobacteria</taxon>
        <taxon>Acetobacterales</taxon>
        <taxon>Acetobacteraceae</taxon>
        <taxon>Rhodopila</taxon>
    </lineage>
</organism>
<dbReference type="NCBIfam" id="TIGR00730">
    <property type="entry name" value="Rossman fold protein, TIGR00730 family"/>
    <property type="match status" value="1"/>
</dbReference>
<evidence type="ECO:0000256" key="1">
    <source>
        <dbReference type="ARBA" id="ARBA00000274"/>
    </source>
</evidence>
<keyword evidence="5" id="KW-1185">Reference proteome</keyword>